<dbReference type="InterPro" id="IPR006439">
    <property type="entry name" value="HAD-SF_hydro_IA"/>
</dbReference>
<dbReference type="Proteomes" id="UP000541969">
    <property type="component" value="Unassembled WGS sequence"/>
</dbReference>
<reference evidence="3 4" key="1">
    <citation type="submission" date="2020-07" db="EMBL/GenBank/DDBJ databases">
        <title>Sequencing the genomes of 1000 actinobacteria strains.</title>
        <authorList>
            <person name="Klenk H.-P."/>
        </authorList>
    </citation>
    <scope>NUCLEOTIDE SEQUENCE [LARGE SCALE GENOMIC DNA]</scope>
    <source>
        <strain evidence="3 4">DSM 104001</strain>
    </source>
</reference>
<dbReference type="SFLD" id="SFLDG01129">
    <property type="entry name" value="C1.5:_HAD__Beta-PGM__Phosphata"/>
    <property type="match status" value="1"/>
</dbReference>
<dbReference type="RefSeq" id="WP_179717155.1">
    <property type="nucleotide sequence ID" value="NZ_JACBZT010000001.1"/>
</dbReference>
<gene>
    <name evidence="3" type="ORF">GGQ55_002485</name>
</gene>
<dbReference type="CDD" id="cd02588">
    <property type="entry name" value="HAD_L2-DEX"/>
    <property type="match status" value="1"/>
</dbReference>
<keyword evidence="2 3" id="KW-0378">Hydrolase</keyword>
<comment type="caution">
    <text evidence="3">The sequence shown here is derived from an EMBL/GenBank/DDBJ whole genome shotgun (WGS) entry which is preliminary data.</text>
</comment>
<dbReference type="Pfam" id="PF00702">
    <property type="entry name" value="Hydrolase"/>
    <property type="match status" value="1"/>
</dbReference>
<dbReference type="InterPro" id="IPR051540">
    <property type="entry name" value="S-2-haloacid_dehalogenase"/>
</dbReference>
<dbReference type="GO" id="GO:0018784">
    <property type="term" value="F:(S)-2-haloacid dehalogenase activity"/>
    <property type="evidence" value="ECO:0007669"/>
    <property type="project" value="UniProtKB-EC"/>
</dbReference>
<dbReference type="EC" id="3.8.1.2" evidence="3"/>
<dbReference type="InterPro" id="IPR036412">
    <property type="entry name" value="HAD-like_sf"/>
</dbReference>
<dbReference type="EMBL" id="JACBZT010000001">
    <property type="protein sequence ID" value="NYJ06207.1"/>
    <property type="molecule type" value="Genomic_DNA"/>
</dbReference>
<dbReference type="InterPro" id="IPR023214">
    <property type="entry name" value="HAD_sf"/>
</dbReference>
<dbReference type="PANTHER" id="PTHR43316">
    <property type="entry name" value="HYDROLASE, HALOACID DELAHOGENASE-RELATED"/>
    <property type="match status" value="1"/>
</dbReference>
<name>A0A853CFJ4_9ACTN</name>
<evidence type="ECO:0000313" key="4">
    <source>
        <dbReference type="Proteomes" id="UP000541969"/>
    </source>
</evidence>
<dbReference type="NCBIfam" id="TIGR01493">
    <property type="entry name" value="HAD-SF-IA-v2"/>
    <property type="match status" value="1"/>
</dbReference>
<protein>
    <submittedName>
        <fullName evidence="3">2-haloacid dehalogenase</fullName>
        <ecNumber evidence="3">3.8.1.2</ecNumber>
    </submittedName>
</protein>
<dbReference type="PANTHER" id="PTHR43316:SF3">
    <property type="entry name" value="HALOACID DEHALOGENASE, TYPE II (AFU_ORTHOLOGUE AFUA_2G07750)-RELATED"/>
    <property type="match status" value="1"/>
</dbReference>
<dbReference type="AlphaFoldDB" id="A0A853CFJ4"/>
<dbReference type="Gene3D" id="1.10.150.240">
    <property type="entry name" value="Putative phosphatase, domain 2"/>
    <property type="match status" value="1"/>
</dbReference>
<dbReference type="InterPro" id="IPR023198">
    <property type="entry name" value="PGP-like_dom2"/>
</dbReference>
<evidence type="ECO:0000256" key="1">
    <source>
        <dbReference type="ARBA" id="ARBA00008106"/>
    </source>
</evidence>
<keyword evidence="4" id="KW-1185">Reference proteome</keyword>
<dbReference type="NCBIfam" id="TIGR01428">
    <property type="entry name" value="HAD_type_II"/>
    <property type="match status" value="1"/>
</dbReference>
<dbReference type="InterPro" id="IPR006328">
    <property type="entry name" value="2-HAD"/>
</dbReference>
<dbReference type="SUPFAM" id="SSF56784">
    <property type="entry name" value="HAD-like"/>
    <property type="match status" value="1"/>
</dbReference>
<organism evidence="3 4">
    <name type="scientific">Petropleomorpha daqingensis</name>
    <dbReference type="NCBI Taxonomy" id="2026353"/>
    <lineage>
        <taxon>Bacteria</taxon>
        <taxon>Bacillati</taxon>
        <taxon>Actinomycetota</taxon>
        <taxon>Actinomycetes</taxon>
        <taxon>Geodermatophilales</taxon>
        <taxon>Geodermatophilaceae</taxon>
        <taxon>Petropleomorpha</taxon>
    </lineage>
</organism>
<dbReference type="Gene3D" id="3.40.50.1000">
    <property type="entry name" value="HAD superfamily/HAD-like"/>
    <property type="match status" value="1"/>
</dbReference>
<dbReference type="PRINTS" id="PR00413">
    <property type="entry name" value="HADHALOGNASE"/>
</dbReference>
<evidence type="ECO:0000256" key="2">
    <source>
        <dbReference type="ARBA" id="ARBA00022801"/>
    </source>
</evidence>
<comment type="similarity">
    <text evidence="1">Belongs to the HAD-like hydrolase superfamily. S-2-haloalkanoic acid dehalogenase family.</text>
</comment>
<accession>A0A853CFJ4</accession>
<dbReference type="SFLD" id="SFLDS00003">
    <property type="entry name" value="Haloacid_Dehalogenase"/>
    <property type="match status" value="1"/>
</dbReference>
<proteinExistence type="inferred from homology"/>
<sequence length="232" mass="25192">MAELRALVFDVFGTLVDWRSSLVTSATEAGLRAGVDADWAAVVDDWRRAYPPALERARKEPAWRDLDALQRETLDDVLTRYGIDLPAADREVLVQAWRRLRPWPDTVAGMERLRSGFVTATLSNGHVALLVDLVRFGGWRVDAVLSAELAASYKPDPAVYLRGAQLLGCAPEEVGMVAAHAGDLEAAAAVGLRPLFVRRPDEWGTGVPEDPPDLPGLVVADDLDDLAAQLGC</sequence>
<evidence type="ECO:0000313" key="3">
    <source>
        <dbReference type="EMBL" id="NYJ06207.1"/>
    </source>
</evidence>